<reference evidence="1" key="1">
    <citation type="journal article" date="2022" name="Int. J. Mol. Sci.">
        <title>Draft Genome of Tanacetum Coccineum: Genomic Comparison of Closely Related Tanacetum-Family Plants.</title>
        <authorList>
            <person name="Yamashiro T."/>
            <person name="Shiraishi A."/>
            <person name="Nakayama K."/>
            <person name="Satake H."/>
        </authorList>
    </citation>
    <scope>NUCLEOTIDE SEQUENCE</scope>
</reference>
<reference evidence="1" key="2">
    <citation type="submission" date="2022-01" db="EMBL/GenBank/DDBJ databases">
        <authorList>
            <person name="Yamashiro T."/>
            <person name="Shiraishi A."/>
            <person name="Satake H."/>
            <person name="Nakayama K."/>
        </authorList>
    </citation>
    <scope>NUCLEOTIDE SEQUENCE</scope>
</reference>
<name>A0ABQ5H037_9ASTR</name>
<accession>A0ABQ5H037</accession>
<evidence type="ECO:0000313" key="2">
    <source>
        <dbReference type="Proteomes" id="UP001151760"/>
    </source>
</evidence>
<organism evidence="1 2">
    <name type="scientific">Tanacetum coccineum</name>
    <dbReference type="NCBI Taxonomy" id="301880"/>
    <lineage>
        <taxon>Eukaryota</taxon>
        <taxon>Viridiplantae</taxon>
        <taxon>Streptophyta</taxon>
        <taxon>Embryophyta</taxon>
        <taxon>Tracheophyta</taxon>
        <taxon>Spermatophyta</taxon>
        <taxon>Magnoliopsida</taxon>
        <taxon>eudicotyledons</taxon>
        <taxon>Gunneridae</taxon>
        <taxon>Pentapetalae</taxon>
        <taxon>asterids</taxon>
        <taxon>campanulids</taxon>
        <taxon>Asterales</taxon>
        <taxon>Asteraceae</taxon>
        <taxon>Asteroideae</taxon>
        <taxon>Anthemideae</taxon>
        <taxon>Anthemidinae</taxon>
        <taxon>Tanacetum</taxon>
    </lineage>
</organism>
<sequence length="339" mass="34665">MGCALGNTSATSWQQKPMIELTFPLGISLVQGPVMCGLRRVALTGAALLLKACSASGCPIEWWVDGVIEGLGVGGGVVGLGHGDVMTGGGGERIERWAAVEWGAGGRWQGWCRGRGRGPTRSNRLEEMRGCCCFSQTGGVNPVRWWCEGVRVMGVGLWGVSYGGDGESIEVVGSLTSLPVGEGGGLLRAGVVGRRGVKGEATWFISSCMSVVGAGCWDGRGEGESRLWWTGGWSGGSWGTWGLGCGRAGGVSMPVSRGWRVSGGVGSSVWCGGGGVESGEKCVVKDLSCSRVVGKCGIVGPGVGNWVCCGVCVCVGNGVVAPFVVYVDALFSDSVACGV</sequence>
<comment type="caution">
    <text evidence="1">The sequence shown here is derived from an EMBL/GenBank/DDBJ whole genome shotgun (WGS) entry which is preliminary data.</text>
</comment>
<evidence type="ECO:0000313" key="1">
    <source>
        <dbReference type="EMBL" id="GJT80542.1"/>
    </source>
</evidence>
<gene>
    <name evidence="1" type="ORF">Tco_1054884</name>
</gene>
<proteinExistence type="predicted"/>
<keyword evidence="2" id="KW-1185">Reference proteome</keyword>
<dbReference type="Proteomes" id="UP001151760">
    <property type="component" value="Unassembled WGS sequence"/>
</dbReference>
<protein>
    <submittedName>
        <fullName evidence="1">Uncharacterized protein</fullName>
    </submittedName>
</protein>
<dbReference type="EMBL" id="BQNB010019002">
    <property type="protein sequence ID" value="GJT80542.1"/>
    <property type="molecule type" value="Genomic_DNA"/>
</dbReference>